<dbReference type="EMBL" id="AMGM01000050">
    <property type="protein sequence ID" value="EKB48525.1"/>
    <property type="molecule type" value="Genomic_DNA"/>
</dbReference>
<proteinExistence type="predicted"/>
<evidence type="ECO:0000313" key="1">
    <source>
        <dbReference type="EMBL" id="EKB48525.1"/>
    </source>
</evidence>
<dbReference type="RefSeq" id="WP_009185888.1">
    <property type="nucleotide sequence ID" value="NZ_AMGM01000050.1"/>
</dbReference>
<gene>
    <name evidence="1" type="ORF">B879_02866</name>
</gene>
<dbReference type="InterPro" id="IPR029060">
    <property type="entry name" value="PIN-like_dom_sf"/>
</dbReference>
<dbReference type="AlphaFoldDB" id="K1KWJ0"/>
<comment type="caution">
    <text evidence="1">The sequence shown here is derived from an EMBL/GenBank/DDBJ whole genome shotgun (WGS) entry which is preliminary data.</text>
</comment>
<protein>
    <submittedName>
        <fullName evidence="1">Uncharacterized protein</fullName>
    </submittedName>
</protein>
<sequence>MAGDIQQLSMHQIDSRKKYFLDSNIWIFALGNITNPNRKESIYIEFVGKLLDKGLVIHSHSVVIAEVFNAISRINFKNYKNHLLYDPNNRLSSTQIEKLDFKKDYRGTEDYLYNLGLFKSEFEVYANNIKLIDKDLDLDIGYLVKNVDGTSDFNDYLYYEMALDLGLTIVTDDGDFDYQGIDILTENQKLL</sequence>
<reference evidence="1 2" key="1">
    <citation type="journal article" date="2012" name="J. Bacteriol.">
        <title>Draft Genome Sequence of Cecembia lonarensis Strain LW9T, Isolated from Lonar Lake, a Haloalkaline Lake in India.</title>
        <authorList>
            <person name="Shivaji S."/>
            <person name="Ara S."/>
            <person name="Singh A."/>
            <person name="Pinnaka A.K."/>
        </authorList>
    </citation>
    <scope>NUCLEOTIDE SEQUENCE [LARGE SCALE GENOMIC DNA]</scope>
    <source>
        <strain evidence="1 2">LW9</strain>
    </source>
</reference>
<dbReference type="SUPFAM" id="SSF88723">
    <property type="entry name" value="PIN domain-like"/>
    <property type="match status" value="1"/>
</dbReference>
<accession>K1KWJ0</accession>
<evidence type="ECO:0000313" key="2">
    <source>
        <dbReference type="Proteomes" id="UP000004478"/>
    </source>
</evidence>
<name>K1KWJ0_CECL9</name>
<keyword evidence="2" id="KW-1185">Reference proteome</keyword>
<dbReference type="OrthoDB" id="839053at2"/>
<organism evidence="1 2">
    <name type="scientific">Cecembia lonarensis (strain CCUG 58316 / KCTC 22772 / LW9)</name>
    <dbReference type="NCBI Taxonomy" id="1225176"/>
    <lineage>
        <taxon>Bacteria</taxon>
        <taxon>Pseudomonadati</taxon>
        <taxon>Bacteroidota</taxon>
        <taxon>Cytophagia</taxon>
        <taxon>Cytophagales</taxon>
        <taxon>Cyclobacteriaceae</taxon>
        <taxon>Cecembia</taxon>
    </lineage>
</organism>
<dbReference type="Proteomes" id="UP000004478">
    <property type="component" value="Unassembled WGS sequence"/>
</dbReference>